<organism evidence="7 8">
    <name type="scientific">Globisporangium ultimum (strain ATCC 200006 / CBS 805.95 / DAOM BR144)</name>
    <name type="common">Pythium ultimum</name>
    <dbReference type="NCBI Taxonomy" id="431595"/>
    <lineage>
        <taxon>Eukaryota</taxon>
        <taxon>Sar</taxon>
        <taxon>Stramenopiles</taxon>
        <taxon>Oomycota</taxon>
        <taxon>Peronosporomycetes</taxon>
        <taxon>Pythiales</taxon>
        <taxon>Pythiaceae</taxon>
        <taxon>Globisporangium</taxon>
    </lineage>
</organism>
<evidence type="ECO:0000256" key="5">
    <source>
        <dbReference type="ARBA" id="ARBA00023306"/>
    </source>
</evidence>
<evidence type="ECO:0000256" key="4">
    <source>
        <dbReference type="ARBA" id="ARBA00023242"/>
    </source>
</evidence>
<evidence type="ECO:0000256" key="1">
    <source>
        <dbReference type="ARBA" id="ARBA00004123"/>
    </source>
</evidence>
<dbReference type="Pfam" id="PF02724">
    <property type="entry name" value="CDC45"/>
    <property type="match status" value="1"/>
</dbReference>
<dbReference type="InParanoid" id="K3X454"/>
<protein>
    <submittedName>
        <fullName evidence="7">Uncharacterized protein</fullName>
    </submittedName>
</protein>
<accession>K3X454</accession>
<reference evidence="8" key="2">
    <citation type="submission" date="2010-04" db="EMBL/GenBank/DDBJ databases">
        <authorList>
            <person name="Buell R."/>
            <person name="Hamilton J."/>
            <person name="Hostetler J."/>
        </authorList>
    </citation>
    <scope>NUCLEOTIDE SEQUENCE [LARGE SCALE GENOMIC DNA]</scope>
    <source>
        <strain evidence="8">DAOM:BR144</strain>
    </source>
</reference>
<keyword evidence="8" id="KW-1185">Reference proteome</keyword>
<dbReference type="GO" id="GO:0031261">
    <property type="term" value="C:DNA replication preinitiation complex"/>
    <property type="evidence" value="ECO:0007669"/>
    <property type="project" value="TreeGrafter"/>
</dbReference>
<feature type="compositionally biased region" description="Basic and acidic residues" evidence="6">
    <location>
        <begin position="100"/>
        <end position="113"/>
    </location>
</feature>
<dbReference type="GO" id="GO:0000727">
    <property type="term" value="P:double-strand break repair via break-induced replication"/>
    <property type="evidence" value="ECO:0007669"/>
    <property type="project" value="TreeGrafter"/>
</dbReference>
<keyword evidence="5" id="KW-0131">Cell cycle</keyword>
<dbReference type="EMBL" id="GL376621">
    <property type="status" value="NOT_ANNOTATED_CDS"/>
    <property type="molecule type" value="Genomic_DNA"/>
</dbReference>
<dbReference type="HOGENOM" id="CLU_2138517_0_0_1"/>
<evidence type="ECO:0000256" key="3">
    <source>
        <dbReference type="ARBA" id="ARBA00022705"/>
    </source>
</evidence>
<sequence length="113" mass="12760">MLWPREEFHAAYGQIKHDGIKSGGCSVLVLVAMDVDALCACEILTSLFKADFLSYSLLAVRGYDDILRIREARIRDEQGNVKQSELRSVVNMSGYVSTENRSRRNRVPERGPL</sequence>
<keyword evidence="3" id="KW-0235">DNA replication</keyword>
<dbReference type="GO" id="GO:0006270">
    <property type="term" value="P:DNA replication initiation"/>
    <property type="evidence" value="ECO:0007669"/>
    <property type="project" value="InterPro"/>
</dbReference>
<dbReference type="EnsemblProtists" id="PYU1_T012003">
    <property type="protein sequence ID" value="PYU1_T012003"/>
    <property type="gene ID" value="PYU1_G011977"/>
</dbReference>
<reference evidence="8" key="1">
    <citation type="journal article" date="2010" name="Genome Biol.">
        <title>Genome sequence of the necrotrophic plant pathogen Pythium ultimum reveals original pathogenicity mechanisms and effector repertoire.</title>
        <authorList>
            <person name="Levesque C.A."/>
            <person name="Brouwer H."/>
            <person name="Cano L."/>
            <person name="Hamilton J.P."/>
            <person name="Holt C."/>
            <person name="Huitema E."/>
            <person name="Raffaele S."/>
            <person name="Robideau G.P."/>
            <person name="Thines M."/>
            <person name="Win J."/>
            <person name="Zerillo M.M."/>
            <person name="Beakes G.W."/>
            <person name="Boore J.L."/>
            <person name="Busam D."/>
            <person name="Dumas B."/>
            <person name="Ferriera S."/>
            <person name="Fuerstenberg S.I."/>
            <person name="Gachon C.M."/>
            <person name="Gaulin E."/>
            <person name="Govers F."/>
            <person name="Grenville-Briggs L."/>
            <person name="Horner N."/>
            <person name="Hostetler J."/>
            <person name="Jiang R.H."/>
            <person name="Johnson J."/>
            <person name="Krajaejun T."/>
            <person name="Lin H."/>
            <person name="Meijer H.J."/>
            <person name="Moore B."/>
            <person name="Morris P."/>
            <person name="Phuntmart V."/>
            <person name="Puiu D."/>
            <person name="Shetty J."/>
            <person name="Stajich J.E."/>
            <person name="Tripathy S."/>
            <person name="Wawra S."/>
            <person name="van West P."/>
            <person name="Whitty B.R."/>
            <person name="Coutinho P.M."/>
            <person name="Henrissat B."/>
            <person name="Martin F."/>
            <person name="Thomas P.D."/>
            <person name="Tyler B.M."/>
            <person name="De Vries R.P."/>
            <person name="Kamoun S."/>
            <person name="Yandell M."/>
            <person name="Tisserat N."/>
            <person name="Buell C.R."/>
        </authorList>
    </citation>
    <scope>NUCLEOTIDE SEQUENCE</scope>
    <source>
        <strain evidence="8">DAOM:BR144</strain>
    </source>
</reference>
<dbReference type="Proteomes" id="UP000019132">
    <property type="component" value="Unassembled WGS sequence"/>
</dbReference>
<evidence type="ECO:0000256" key="2">
    <source>
        <dbReference type="ARBA" id="ARBA00010727"/>
    </source>
</evidence>
<dbReference type="GO" id="GO:0003682">
    <property type="term" value="F:chromatin binding"/>
    <property type="evidence" value="ECO:0007669"/>
    <property type="project" value="TreeGrafter"/>
</dbReference>
<evidence type="ECO:0000313" key="8">
    <source>
        <dbReference type="Proteomes" id="UP000019132"/>
    </source>
</evidence>
<dbReference type="PANTHER" id="PTHR10507:SF0">
    <property type="entry name" value="CELL DIVISION CONTROL PROTEIN 45 HOMOLOG"/>
    <property type="match status" value="1"/>
</dbReference>
<dbReference type="GO" id="GO:1902977">
    <property type="term" value="P:mitotic DNA replication preinitiation complex assembly"/>
    <property type="evidence" value="ECO:0007669"/>
    <property type="project" value="TreeGrafter"/>
</dbReference>
<comment type="subcellular location">
    <subcellularLocation>
        <location evidence="1">Nucleus</location>
    </subcellularLocation>
</comment>
<dbReference type="AlphaFoldDB" id="K3X454"/>
<dbReference type="InterPro" id="IPR003874">
    <property type="entry name" value="CDC45"/>
</dbReference>
<dbReference type="STRING" id="431595.K3X454"/>
<keyword evidence="4" id="KW-0539">Nucleus</keyword>
<dbReference type="VEuPathDB" id="FungiDB:PYU1_G011977"/>
<reference evidence="7" key="3">
    <citation type="submission" date="2015-02" db="UniProtKB">
        <authorList>
            <consortium name="EnsemblProtists"/>
        </authorList>
    </citation>
    <scope>IDENTIFICATION</scope>
    <source>
        <strain evidence="7">DAOM BR144</strain>
    </source>
</reference>
<evidence type="ECO:0000256" key="6">
    <source>
        <dbReference type="SAM" id="MobiDB-lite"/>
    </source>
</evidence>
<dbReference type="GO" id="GO:0003697">
    <property type="term" value="F:single-stranded DNA binding"/>
    <property type="evidence" value="ECO:0007669"/>
    <property type="project" value="TreeGrafter"/>
</dbReference>
<dbReference type="GO" id="GO:0003688">
    <property type="term" value="F:DNA replication origin binding"/>
    <property type="evidence" value="ECO:0007669"/>
    <property type="project" value="TreeGrafter"/>
</dbReference>
<name>K3X454_GLOUD</name>
<dbReference type="PANTHER" id="PTHR10507">
    <property type="entry name" value="CDC45-RELATED PROTEIN"/>
    <property type="match status" value="1"/>
</dbReference>
<dbReference type="eggNOG" id="KOG2475">
    <property type="taxonomic scope" value="Eukaryota"/>
</dbReference>
<feature type="region of interest" description="Disordered" evidence="6">
    <location>
        <begin position="92"/>
        <end position="113"/>
    </location>
</feature>
<evidence type="ECO:0000313" key="7">
    <source>
        <dbReference type="EnsemblProtists" id="PYU1_T012003"/>
    </source>
</evidence>
<proteinExistence type="inferred from homology"/>
<comment type="similarity">
    <text evidence="2">Belongs to the CDC45 family.</text>
</comment>